<gene>
    <name evidence="7" type="ORF">GQX73_g1842</name>
</gene>
<evidence type="ECO:0000256" key="5">
    <source>
        <dbReference type="PROSITE-ProRule" id="PRU01016"/>
    </source>
</evidence>
<evidence type="ECO:0000256" key="6">
    <source>
        <dbReference type="SAM" id="MobiDB-lite"/>
    </source>
</evidence>
<keyword evidence="8" id="KW-1185">Reference proteome</keyword>
<feature type="active site" evidence="5">
    <location>
        <position position="404"/>
    </location>
</feature>
<dbReference type="GO" id="GO:0003886">
    <property type="term" value="F:DNA (cytosine-5-)-methyltransferase activity"/>
    <property type="evidence" value="ECO:0007669"/>
    <property type="project" value="UniProtKB-EC"/>
</dbReference>
<comment type="similarity">
    <text evidence="5">Belongs to the class I-like SAM-binding methyltransferase superfamily. C5-methyltransferase family.</text>
</comment>
<sequence>MGNRGDSRNQIQYACAMDEEDAPVEAEAAAIENLFRDIPRRSKKGLIRLGRIDDRDEEQDEDEVLHEIIDLTGEDPSTEQRSGSQTLRNPPVLPAALINHYDLGGVKLKPGSTVEIPMLEGPQLFQASFLWITHVINTSSGIKLRGIPLTRARNLRGRLNRLRNELAMILHVDADDSRPEEVQAAVEIPITDVIKTRNCHLTNADFPQHRTVLGIHSNIANLEQDGVLMCRWRCIFKYRDSVTRIAHINQTRKNAVPFEFIVEHLNAKQVNKKRFTVPESSRFNVWRGGKTRGGEHDPENENGPVNGPVVQVDGKEDPELVIVGKKLGQRYTFGDMFSGAGGASCGARKAGFQIKVACDHHAGACNTYAEVFPEAQLYDIDIFDFIRSEGVKVRVDVLHLSPPCQYWSPAHTVVGVNDGANIKALSACHELINKLRPRLFTLEQTYGILHPKFEFYFNRLVHGFTQYNYSVRWKIVNLVDWGSPA</sequence>
<dbReference type="SUPFAM" id="SSF53335">
    <property type="entry name" value="S-adenosyl-L-methionine-dependent methyltransferases"/>
    <property type="match status" value="1"/>
</dbReference>
<protein>
    <recommendedName>
        <fullName evidence="1">DNA (cytosine-5-)-methyltransferase</fullName>
        <ecNumber evidence="1">2.1.1.37</ecNumber>
    </recommendedName>
</protein>
<evidence type="ECO:0000256" key="2">
    <source>
        <dbReference type="ARBA" id="ARBA00022603"/>
    </source>
</evidence>
<dbReference type="GO" id="GO:0032259">
    <property type="term" value="P:methylation"/>
    <property type="evidence" value="ECO:0007669"/>
    <property type="project" value="UniProtKB-KW"/>
</dbReference>
<proteinExistence type="inferred from homology"/>
<comment type="caution">
    <text evidence="7">The sequence shown here is derived from an EMBL/GenBank/DDBJ whole genome shotgun (WGS) entry which is preliminary data.</text>
</comment>
<dbReference type="Gene3D" id="3.40.50.150">
    <property type="entry name" value="Vaccinia Virus protein VP39"/>
    <property type="match status" value="1"/>
</dbReference>
<organism evidence="7 8">
    <name type="scientific">Xylaria multiplex</name>
    <dbReference type="NCBI Taxonomy" id="323545"/>
    <lineage>
        <taxon>Eukaryota</taxon>
        <taxon>Fungi</taxon>
        <taxon>Dikarya</taxon>
        <taxon>Ascomycota</taxon>
        <taxon>Pezizomycotina</taxon>
        <taxon>Sordariomycetes</taxon>
        <taxon>Xylariomycetidae</taxon>
        <taxon>Xylariales</taxon>
        <taxon>Xylariaceae</taxon>
        <taxon>Xylaria</taxon>
    </lineage>
</organism>
<dbReference type="Pfam" id="PF00145">
    <property type="entry name" value="DNA_methylase"/>
    <property type="match status" value="1"/>
</dbReference>
<dbReference type="PANTHER" id="PTHR10629">
    <property type="entry name" value="CYTOSINE-SPECIFIC METHYLTRANSFERASE"/>
    <property type="match status" value="1"/>
</dbReference>
<evidence type="ECO:0000256" key="4">
    <source>
        <dbReference type="ARBA" id="ARBA00022691"/>
    </source>
</evidence>
<keyword evidence="3 5" id="KW-0808">Transferase</keyword>
<keyword evidence="2 5" id="KW-0489">Methyltransferase</keyword>
<dbReference type="PANTHER" id="PTHR10629:SF52">
    <property type="entry name" value="DNA (CYTOSINE-5)-METHYLTRANSFERASE 1"/>
    <property type="match status" value="1"/>
</dbReference>
<dbReference type="OrthoDB" id="414133at2759"/>
<dbReference type="GO" id="GO:0003677">
    <property type="term" value="F:DNA binding"/>
    <property type="evidence" value="ECO:0007669"/>
    <property type="project" value="TreeGrafter"/>
</dbReference>
<dbReference type="InterPro" id="IPR029063">
    <property type="entry name" value="SAM-dependent_MTases_sf"/>
</dbReference>
<dbReference type="InterPro" id="IPR050390">
    <property type="entry name" value="C5-Methyltransferase"/>
</dbReference>
<evidence type="ECO:0000313" key="8">
    <source>
        <dbReference type="Proteomes" id="UP000481858"/>
    </source>
</evidence>
<evidence type="ECO:0000313" key="7">
    <source>
        <dbReference type="EMBL" id="KAF2971678.1"/>
    </source>
</evidence>
<dbReference type="EC" id="2.1.1.37" evidence="1"/>
<dbReference type="PROSITE" id="PS51679">
    <property type="entry name" value="SAM_MT_C5"/>
    <property type="match status" value="1"/>
</dbReference>
<keyword evidence="4 5" id="KW-0949">S-adenosyl-L-methionine</keyword>
<name>A0A7C8IVX2_9PEZI</name>
<dbReference type="GO" id="GO:0005634">
    <property type="term" value="C:nucleus"/>
    <property type="evidence" value="ECO:0007669"/>
    <property type="project" value="TreeGrafter"/>
</dbReference>
<dbReference type="AlphaFoldDB" id="A0A7C8IVX2"/>
<dbReference type="GO" id="GO:0044027">
    <property type="term" value="P:negative regulation of gene expression via chromosomal CpG island methylation"/>
    <property type="evidence" value="ECO:0007669"/>
    <property type="project" value="TreeGrafter"/>
</dbReference>
<dbReference type="InterPro" id="IPR001525">
    <property type="entry name" value="C5_MeTfrase"/>
</dbReference>
<evidence type="ECO:0000256" key="1">
    <source>
        <dbReference type="ARBA" id="ARBA00011975"/>
    </source>
</evidence>
<feature type="region of interest" description="Disordered" evidence="6">
    <location>
        <begin position="286"/>
        <end position="309"/>
    </location>
</feature>
<dbReference type="Proteomes" id="UP000481858">
    <property type="component" value="Unassembled WGS sequence"/>
</dbReference>
<dbReference type="InParanoid" id="A0A7C8IVX2"/>
<accession>A0A7C8IVX2</accession>
<evidence type="ECO:0000256" key="3">
    <source>
        <dbReference type="ARBA" id="ARBA00022679"/>
    </source>
</evidence>
<reference evidence="7 8" key="1">
    <citation type="submission" date="2019-12" db="EMBL/GenBank/DDBJ databases">
        <title>Draft genome sequence of the ascomycete Xylaria multiplex DSM 110363.</title>
        <authorList>
            <person name="Buettner E."/>
            <person name="Kellner H."/>
        </authorList>
    </citation>
    <scope>NUCLEOTIDE SEQUENCE [LARGE SCALE GENOMIC DNA]</scope>
    <source>
        <strain evidence="7 8">DSM 110363</strain>
    </source>
</reference>
<dbReference type="EMBL" id="WUBL01000011">
    <property type="protein sequence ID" value="KAF2971678.1"/>
    <property type="molecule type" value="Genomic_DNA"/>
</dbReference>